<feature type="non-terminal residue" evidence="1">
    <location>
        <position position="1"/>
    </location>
</feature>
<accession>X1VNV3</accession>
<proteinExistence type="predicted"/>
<dbReference type="AlphaFoldDB" id="X1VNV3"/>
<protein>
    <submittedName>
        <fullName evidence="1">Uncharacterized protein</fullName>
    </submittedName>
</protein>
<evidence type="ECO:0000313" key="1">
    <source>
        <dbReference type="EMBL" id="GAJ10545.1"/>
    </source>
</evidence>
<organism evidence="1">
    <name type="scientific">marine sediment metagenome</name>
    <dbReference type="NCBI Taxonomy" id="412755"/>
    <lineage>
        <taxon>unclassified sequences</taxon>
        <taxon>metagenomes</taxon>
        <taxon>ecological metagenomes</taxon>
    </lineage>
</organism>
<dbReference type="EMBL" id="BARW01028219">
    <property type="protein sequence ID" value="GAJ10545.1"/>
    <property type="molecule type" value="Genomic_DNA"/>
</dbReference>
<gene>
    <name evidence="1" type="ORF">S12H4_45614</name>
</gene>
<sequence length="70" mass="7443">PGQVKVIVMTNQDNDSDITVTSHDDAAGVPTSAGVPSGDGEVALFDAIDESWILMWTGTEWTTLRATCTF</sequence>
<comment type="caution">
    <text evidence="1">The sequence shown here is derived from an EMBL/GenBank/DDBJ whole genome shotgun (WGS) entry which is preliminary data.</text>
</comment>
<name>X1VNV3_9ZZZZ</name>
<reference evidence="1" key="1">
    <citation type="journal article" date="2014" name="Front. Microbiol.">
        <title>High frequency of phylogenetically diverse reductive dehalogenase-homologous genes in deep subseafloor sedimentary metagenomes.</title>
        <authorList>
            <person name="Kawai M."/>
            <person name="Futagami T."/>
            <person name="Toyoda A."/>
            <person name="Takaki Y."/>
            <person name="Nishi S."/>
            <person name="Hori S."/>
            <person name="Arai W."/>
            <person name="Tsubouchi T."/>
            <person name="Morono Y."/>
            <person name="Uchiyama I."/>
            <person name="Ito T."/>
            <person name="Fujiyama A."/>
            <person name="Inagaki F."/>
            <person name="Takami H."/>
        </authorList>
    </citation>
    <scope>NUCLEOTIDE SEQUENCE</scope>
    <source>
        <strain evidence="1">Expedition CK06-06</strain>
    </source>
</reference>